<dbReference type="Pfam" id="PF18962">
    <property type="entry name" value="Por_Secre_tail"/>
    <property type="match status" value="1"/>
</dbReference>
<evidence type="ECO:0000313" key="3">
    <source>
        <dbReference type="EMBL" id="MEL1242518.1"/>
    </source>
</evidence>
<feature type="domain" description="Secretion system C-terminal sorting" evidence="2">
    <location>
        <begin position="371"/>
        <end position="436"/>
    </location>
</feature>
<accession>A0ABU9HQT1</accession>
<comment type="caution">
    <text evidence="3">The sequence shown here is derived from an EMBL/GenBank/DDBJ whole genome shotgun (WGS) entry which is preliminary data.</text>
</comment>
<name>A0ABU9HQT1_9FLAO</name>
<reference evidence="3 4" key="1">
    <citation type="submission" date="2024-04" db="EMBL/GenBank/DDBJ databases">
        <title>Flavobacterium sp. DGU99 16S ribosomal RNA gene Genome sequencing and assembly.</title>
        <authorList>
            <person name="Park S."/>
        </authorList>
    </citation>
    <scope>NUCLEOTIDE SEQUENCE [LARGE SCALE GENOMIC DNA]</scope>
    <source>
        <strain evidence="3 4">DGU99</strain>
    </source>
</reference>
<dbReference type="Proteomes" id="UP001398556">
    <property type="component" value="Unassembled WGS sequence"/>
</dbReference>
<dbReference type="RefSeq" id="WP_341701710.1">
    <property type="nucleotide sequence ID" value="NZ_JBBYHU010000049.1"/>
</dbReference>
<sequence>MKIKESFLILLFCCLYLTLYSQPKGIYVLDSNNGTFRDANIRNYSFVDGYVWRTSWSEIETAKDNYNFDGIDHIVKKLDAINKKLTILFGAYAVEPEYVASHSGVISYSFTNPIDKTTTKRAVPYDTYLMQRFQIFLTALANHKIYSISTSTMVALKDHPVLSNIATNIAGLGAIRNVNGQNTSLNTVLPNYNRNVFTASILSGMKIQTDLFPSKNVFIPFYKNINDNISSPTLESDIKTKLLSLFDGVKNPKISFWQENLAGYTDASTNTFTGLPLTTFATPLLELNDNAYTMFQMLQGWTTPFLDPNKTANSTPFDAMCYAYNTYGASYYEIYVSDIDNLNYQTAFNNWTASNCTIKPTTEIKSGKISIYPNPSLHTISIGGIDTHQKLKISIFDEKANLQLLTEIPEDIDISSLSNGVYYVQIKQNKKISNLKLIKN</sequence>
<evidence type="ECO:0000256" key="1">
    <source>
        <dbReference type="ARBA" id="ARBA00022729"/>
    </source>
</evidence>
<dbReference type="NCBIfam" id="TIGR04183">
    <property type="entry name" value="Por_Secre_tail"/>
    <property type="match status" value="1"/>
</dbReference>
<organism evidence="3 4">
    <name type="scientific">Flavobacterium flavipallidum</name>
    <dbReference type="NCBI Taxonomy" id="3139140"/>
    <lineage>
        <taxon>Bacteria</taxon>
        <taxon>Pseudomonadati</taxon>
        <taxon>Bacteroidota</taxon>
        <taxon>Flavobacteriia</taxon>
        <taxon>Flavobacteriales</taxon>
        <taxon>Flavobacteriaceae</taxon>
        <taxon>Flavobacterium</taxon>
    </lineage>
</organism>
<evidence type="ECO:0000259" key="2">
    <source>
        <dbReference type="Pfam" id="PF18962"/>
    </source>
</evidence>
<evidence type="ECO:0000313" key="4">
    <source>
        <dbReference type="Proteomes" id="UP001398556"/>
    </source>
</evidence>
<protein>
    <submittedName>
        <fullName evidence="3">T9SS type A sorting domain-containing protein</fullName>
    </submittedName>
</protein>
<keyword evidence="4" id="KW-1185">Reference proteome</keyword>
<proteinExistence type="predicted"/>
<dbReference type="EMBL" id="JBBYHU010000049">
    <property type="protein sequence ID" value="MEL1242518.1"/>
    <property type="molecule type" value="Genomic_DNA"/>
</dbReference>
<keyword evidence="1" id="KW-0732">Signal</keyword>
<gene>
    <name evidence="3" type="ORF">AAEO59_15785</name>
</gene>
<dbReference type="InterPro" id="IPR026444">
    <property type="entry name" value="Secre_tail"/>
</dbReference>